<keyword evidence="4" id="KW-1185">Reference proteome</keyword>
<reference evidence="3 4" key="1">
    <citation type="submission" date="2020-04" db="EMBL/GenBank/DDBJ databases">
        <title>Perkinsus chesapeaki whole genome sequence.</title>
        <authorList>
            <person name="Bogema D.R."/>
        </authorList>
    </citation>
    <scope>NUCLEOTIDE SEQUENCE [LARGE SCALE GENOMIC DNA]</scope>
    <source>
        <strain evidence="3">ATCC PRA-425</strain>
    </source>
</reference>
<proteinExistence type="predicted"/>
<feature type="signal peptide" evidence="2">
    <location>
        <begin position="1"/>
        <end position="18"/>
    </location>
</feature>
<evidence type="ECO:0000313" key="3">
    <source>
        <dbReference type="EMBL" id="KAF4652955.1"/>
    </source>
</evidence>
<dbReference type="Proteomes" id="UP000591131">
    <property type="component" value="Unassembled WGS sequence"/>
</dbReference>
<evidence type="ECO:0000313" key="4">
    <source>
        <dbReference type="Proteomes" id="UP000591131"/>
    </source>
</evidence>
<evidence type="ECO:0000256" key="2">
    <source>
        <dbReference type="SAM" id="SignalP"/>
    </source>
</evidence>
<evidence type="ECO:0000256" key="1">
    <source>
        <dbReference type="SAM" id="MobiDB-lite"/>
    </source>
</evidence>
<keyword evidence="2" id="KW-0732">Signal</keyword>
<feature type="region of interest" description="Disordered" evidence="1">
    <location>
        <begin position="29"/>
        <end position="51"/>
    </location>
</feature>
<feature type="compositionally biased region" description="Polar residues" evidence="1">
    <location>
        <begin position="29"/>
        <end position="38"/>
    </location>
</feature>
<dbReference type="EMBL" id="JAAPAO010000867">
    <property type="protein sequence ID" value="KAF4652955.1"/>
    <property type="molecule type" value="Genomic_DNA"/>
</dbReference>
<accession>A0A7J6L028</accession>
<gene>
    <name evidence="3" type="ORF">FOL47_010773</name>
</gene>
<name>A0A7J6L028_PERCH</name>
<protein>
    <submittedName>
        <fullName evidence="3">Uncharacterized protein</fullName>
    </submittedName>
</protein>
<organism evidence="3 4">
    <name type="scientific">Perkinsus chesapeaki</name>
    <name type="common">Clam parasite</name>
    <name type="synonym">Perkinsus andrewsi</name>
    <dbReference type="NCBI Taxonomy" id="330153"/>
    <lineage>
        <taxon>Eukaryota</taxon>
        <taxon>Sar</taxon>
        <taxon>Alveolata</taxon>
        <taxon>Perkinsozoa</taxon>
        <taxon>Perkinsea</taxon>
        <taxon>Perkinsida</taxon>
        <taxon>Perkinsidae</taxon>
        <taxon>Perkinsus</taxon>
    </lineage>
</organism>
<feature type="chain" id="PRO_5029648758" evidence="2">
    <location>
        <begin position="19"/>
        <end position="131"/>
    </location>
</feature>
<comment type="caution">
    <text evidence="3">The sequence shown here is derived from an EMBL/GenBank/DDBJ whole genome shotgun (WGS) entry which is preliminary data.</text>
</comment>
<sequence>MNVIIQKVLLVVALESAALETSSMLLNQLNEPSASPQRPNGDREDEHGQIFNRSDNVSYSCLFYEDWDQLYAACGDECSTADTCPEPQSSGNSKQCIFSVCALGCGSDADCGNDGRCIDSRDGQYCVYKQF</sequence>
<dbReference type="AlphaFoldDB" id="A0A7J6L028"/>